<dbReference type="RefSeq" id="WP_069292931.1">
    <property type="nucleotide sequence ID" value="NZ_CP140110.1"/>
</dbReference>
<dbReference type="SUPFAM" id="SSF103190">
    <property type="entry name" value="Sensory domain-like"/>
    <property type="match status" value="1"/>
</dbReference>
<dbReference type="PROSITE" id="PS50111">
    <property type="entry name" value="CHEMOTAXIS_TRANSDUC_2"/>
    <property type="match status" value="1"/>
</dbReference>
<protein>
    <recommendedName>
        <fullName evidence="9">Methyl-accepting chemotaxis protein</fullName>
    </recommendedName>
</protein>
<keyword evidence="8" id="KW-1185">Reference proteome</keyword>
<dbReference type="STRING" id="1008305.A4H02_04295"/>
<dbReference type="EMBL" id="LWAF01000004">
    <property type="protein sequence ID" value="ODN30754.1"/>
    <property type="molecule type" value="Genomic_DNA"/>
</dbReference>
<dbReference type="Gene3D" id="1.10.287.950">
    <property type="entry name" value="Methyl-accepting chemotaxis protein"/>
    <property type="match status" value="1"/>
</dbReference>
<evidence type="ECO:0000313" key="7">
    <source>
        <dbReference type="EMBL" id="ODN30754.1"/>
    </source>
</evidence>
<dbReference type="SUPFAM" id="SSF58104">
    <property type="entry name" value="Methyl-accepting chemotaxis protein (MCP) signaling domain"/>
    <property type="match status" value="1"/>
</dbReference>
<keyword evidence="4" id="KW-0812">Transmembrane</keyword>
<accession>A0A1E3G3D4</accession>
<keyword evidence="4" id="KW-0472">Membrane</keyword>
<dbReference type="InterPro" id="IPR003660">
    <property type="entry name" value="HAMP_dom"/>
</dbReference>
<feature type="transmembrane region" description="Helical" evidence="4">
    <location>
        <begin position="6"/>
        <end position="30"/>
    </location>
</feature>
<reference evidence="8" key="1">
    <citation type="submission" date="2016-04" db="EMBL/GenBank/DDBJ databases">
        <title>The genome sequence project of a novel Fervidobacterium isolate from a hot spring in Thailand.</title>
        <authorList>
            <person name="Gonzalez J.M."/>
            <person name="Cuecas A."/>
            <person name="Kanoksilapatham W."/>
        </authorList>
    </citation>
    <scope>NUCLEOTIDE SEQUENCE [LARGE SCALE GENOMIC DNA]</scope>
    <source>
        <strain evidence="8">FC2004</strain>
    </source>
</reference>
<evidence type="ECO:0000259" key="5">
    <source>
        <dbReference type="PROSITE" id="PS50111"/>
    </source>
</evidence>
<feature type="domain" description="HAMP" evidence="6">
    <location>
        <begin position="303"/>
        <end position="349"/>
    </location>
</feature>
<keyword evidence="4" id="KW-1133">Transmembrane helix</keyword>
<dbReference type="SMART" id="SM00283">
    <property type="entry name" value="MA"/>
    <property type="match status" value="1"/>
</dbReference>
<keyword evidence="1 3" id="KW-0807">Transducer</keyword>
<name>A0A1E3G3D4_9BACT</name>
<dbReference type="GO" id="GO:0016020">
    <property type="term" value="C:membrane"/>
    <property type="evidence" value="ECO:0007669"/>
    <property type="project" value="InterPro"/>
</dbReference>
<dbReference type="Gene3D" id="6.10.340.10">
    <property type="match status" value="1"/>
</dbReference>
<feature type="transmembrane region" description="Helical" evidence="4">
    <location>
        <begin position="274"/>
        <end position="297"/>
    </location>
</feature>
<dbReference type="AlphaFoldDB" id="A0A1E3G3D4"/>
<dbReference type="PANTHER" id="PTHR32089">
    <property type="entry name" value="METHYL-ACCEPTING CHEMOTAXIS PROTEIN MCPB"/>
    <property type="match status" value="1"/>
</dbReference>
<dbReference type="CDD" id="cd11386">
    <property type="entry name" value="MCP_signal"/>
    <property type="match status" value="1"/>
</dbReference>
<dbReference type="PANTHER" id="PTHR32089:SF112">
    <property type="entry name" value="LYSOZYME-LIKE PROTEIN-RELATED"/>
    <property type="match status" value="1"/>
</dbReference>
<organism evidence="7 8">
    <name type="scientific">Fervidobacterium thailandense</name>
    <dbReference type="NCBI Taxonomy" id="1008305"/>
    <lineage>
        <taxon>Bacteria</taxon>
        <taxon>Thermotogati</taxon>
        <taxon>Thermotogota</taxon>
        <taxon>Thermotogae</taxon>
        <taxon>Thermotogales</taxon>
        <taxon>Fervidobacteriaceae</taxon>
        <taxon>Fervidobacterium</taxon>
    </lineage>
</organism>
<proteinExistence type="inferred from homology"/>
<dbReference type="InterPro" id="IPR029150">
    <property type="entry name" value="dCache_3"/>
</dbReference>
<sequence length="654" mass="71342">MKLRTWLVVVTPILIFATAIILLLVGQLFLNRVSQLWRDDYVQHSADEIMTIIKAEQEKAKIAVETILKNKEIIEAFASQDRDRLIELIMPYHEMYKKDFDFSQIHFHTADLKSFLRTSDLTKYGDDLSSFRPDIVHVKSTRTPVFSMNVGKMGPQIRYIAPIIYNGEYVGSVEANVNLTEGFARKLKGDAIVRVFFDEKGNKSDLLAKSRPELEDFTNVFDVDKLLKGELVGFIKGTEAYIGIPIKDFSGKVFAAVLQKVGIEDIVTTERRAFLLQLIISIVLGVVVSLLSFVFGLKLKNDIVNLREKMAKVATGDLTVQCDLEGKNEIAEICKTMGEVLSSIRRAVSSIVSSSENISSIGSDLAVASDNLERSAEGFKTTFAHVTESARDATSSLNEITSSVQEVAMSATNIAGAAQELSEKSATMAEVAKNSSKIVEQIMKLIHETKDKASETQKVVNNVAESAKNIKEIVETINSISEQTNLLALNAAIEAARAGEAGRGFAVVADEIRKLAEESKQATGKIAEILSGIQNGVEKANKATNETVEAIANVESESNKVNKALTEILDQVSTVSTMVDSLAASSQELSASAEEMSSALTTATNAINEIVDQISTLNLGVEVQTNLTVTLNELSKNLISSAQQLKESVGIFKI</sequence>
<dbReference type="PROSITE" id="PS50885">
    <property type="entry name" value="HAMP"/>
    <property type="match status" value="1"/>
</dbReference>
<dbReference type="Gene3D" id="3.30.450.20">
    <property type="entry name" value="PAS domain"/>
    <property type="match status" value="1"/>
</dbReference>
<evidence type="ECO:0000259" key="6">
    <source>
        <dbReference type="PROSITE" id="PS50885"/>
    </source>
</evidence>
<evidence type="ECO:0000313" key="8">
    <source>
        <dbReference type="Proteomes" id="UP000094570"/>
    </source>
</evidence>
<dbReference type="Pfam" id="PF00015">
    <property type="entry name" value="MCPsignal"/>
    <property type="match status" value="1"/>
</dbReference>
<dbReference type="SMART" id="SM00304">
    <property type="entry name" value="HAMP"/>
    <property type="match status" value="1"/>
</dbReference>
<gene>
    <name evidence="7" type="ORF">A4H02_04295</name>
</gene>
<evidence type="ECO:0000256" key="3">
    <source>
        <dbReference type="PROSITE-ProRule" id="PRU00284"/>
    </source>
</evidence>
<comment type="caution">
    <text evidence="7">The sequence shown here is derived from an EMBL/GenBank/DDBJ whole genome shotgun (WGS) entry which is preliminary data.</text>
</comment>
<dbReference type="OrthoDB" id="49166at2"/>
<evidence type="ECO:0000256" key="1">
    <source>
        <dbReference type="ARBA" id="ARBA00023224"/>
    </source>
</evidence>
<dbReference type="InterPro" id="IPR029151">
    <property type="entry name" value="Sensor-like_sf"/>
</dbReference>
<evidence type="ECO:0008006" key="9">
    <source>
        <dbReference type="Google" id="ProtNLM"/>
    </source>
</evidence>
<dbReference type="GO" id="GO:0007165">
    <property type="term" value="P:signal transduction"/>
    <property type="evidence" value="ECO:0007669"/>
    <property type="project" value="UniProtKB-KW"/>
</dbReference>
<dbReference type="Pfam" id="PF14827">
    <property type="entry name" value="dCache_3"/>
    <property type="match status" value="1"/>
</dbReference>
<evidence type="ECO:0000256" key="4">
    <source>
        <dbReference type="SAM" id="Phobius"/>
    </source>
</evidence>
<dbReference type="InterPro" id="IPR004089">
    <property type="entry name" value="MCPsignal_dom"/>
</dbReference>
<feature type="domain" description="Methyl-accepting transducer" evidence="5">
    <location>
        <begin position="368"/>
        <end position="604"/>
    </location>
</feature>
<comment type="similarity">
    <text evidence="2">Belongs to the methyl-accepting chemotaxis (MCP) protein family.</text>
</comment>
<evidence type="ECO:0000256" key="2">
    <source>
        <dbReference type="ARBA" id="ARBA00029447"/>
    </source>
</evidence>
<dbReference type="Proteomes" id="UP000094570">
    <property type="component" value="Unassembled WGS sequence"/>
</dbReference>